<proteinExistence type="predicted"/>
<dbReference type="OMA" id="QNSTHAN"/>
<feature type="coiled-coil region" evidence="1">
    <location>
        <begin position="710"/>
        <end position="913"/>
    </location>
</feature>
<dbReference type="InParanoid" id="Q245U6"/>
<dbReference type="RefSeq" id="XP_001023782.1">
    <property type="nucleotide sequence ID" value="XM_001023782.3"/>
</dbReference>
<feature type="region of interest" description="Disordered" evidence="2">
    <location>
        <begin position="1"/>
        <end position="29"/>
    </location>
</feature>
<organism evidence="3 4">
    <name type="scientific">Tetrahymena thermophila (strain SB210)</name>
    <dbReference type="NCBI Taxonomy" id="312017"/>
    <lineage>
        <taxon>Eukaryota</taxon>
        <taxon>Sar</taxon>
        <taxon>Alveolata</taxon>
        <taxon>Ciliophora</taxon>
        <taxon>Intramacronucleata</taxon>
        <taxon>Oligohymenophorea</taxon>
        <taxon>Hymenostomatida</taxon>
        <taxon>Tetrahymenina</taxon>
        <taxon>Tetrahymenidae</taxon>
        <taxon>Tetrahymena</taxon>
    </lineage>
</organism>
<evidence type="ECO:0000313" key="3">
    <source>
        <dbReference type="EMBL" id="EAS03537.1"/>
    </source>
</evidence>
<dbReference type="AlphaFoldDB" id="Q245U6"/>
<keyword evidence="4" id="KW-1185">Reference proteome</keyword>
<feature type="coiled-coil region" evidence="1">
    <location>
        <begin position="491"/>
        <end position="557"/>
    </location>
</feature>
<sequence>MNSIQNKDYGSVLNQQNEPKNDKTNANSSNSIASMLRQKLNKNQKIDLSQIKQYYDIQSHNVSYQYAPSNPIGPKQLNNQAQKPGYNESNSFSSPVKSELSETPQVMRKSKRVAFNESQISQIIPIDQQQISYLKKNFIEENSNSSQKQGEEREQNNEFNQNIKIINQEFERSQRILEDDPIQVEEISQSVTPIKINRNLNKFSDSVNKENNNYNSLKGGIFSNRKSGTTMRLSTNQSLCDEQILEEIRNWEKMFDVDKTVLGKVETTFKQMEDRITDLEAQFEICYNLTGKMEQKYQDLHKLLKGTPVFKVSRANKKKANLRIFFYSPSLEAFCWKSTKDNFPEKKQLVFIKNIREVQTKLEAGRKLPSPFTEQQYIRIVMMDKKQQDLELICEDTQLRTILLKSISSLIEDLRKSQHIKLNQDNQAAPSLISNGANCEFLINKYTNDIQGIKEQINNTKSFFGDSTQLLRNAFFQATQTLVQQERKKRKQIVQKQKLEYLQRKKEEEEQAELMKQKVSQMIKIEKEDYDNIAYQNIELKQEISDLEYEKQCLNQRLDEQDQCIQLLMNSMNESINKLCQAPAVQDIQQFFYQYDTTSQQVYIQNNEQLCNNYDNNNLNTVQNQYYQDSEQQSEYKYGEVVVQQNQVESIQQCFNQSNQLKQILNSCIDKILQEYFNLVESQSNRHTAASDKFSQPKQSEYQISIKKAIHDKEEEIKKIKSNNQDLCNKFACLQHECNKLQIELKNLTHNQEDLQRTNKYYEMENVEIKQENEQLREQVENLLGEIKSKEDNFSCIVEGLQLMRDEILNQVDILQEEISNQQNHIAQLQKSNQPSSLLKVSYLENKIKEKDLQIKQLIDQIDNQQIQAQNNSKASLESSQNESNLISLKVKNQQLTTELSTLKCNMQSLVNKNQYLEKLVLQFQSQPSLNLNQNSTHANKENQHPNFQSSEYSFKVRHDRTPSQNSLQFQSKQFNLINQRNAELQQQLEATSNLVKELEQKMIKRDSYRPSNKTEGDELQSYIQSHHSQQSLSSNNHYNQNQFSDFGTQNKFSLHQKQQSLKQFPIKELMNYTVSPSNRLNNKF</sequence>
<keyword evidence="1" id="KW-0175">Coiled coil</keyword>
<protein>
    <submittedName>
        <fullName evidence="3">Uncharacterized protein</fullName>
    </submittedName>
</protein>
<feature type="compositionally biased region" description="Basic and acidic residues" evidence="2">
    <location>
        <begin position="1007"/>
        <end position="1017"/>
    </location>
</feature>
<evidence type="ECO:0000256" key="1">
    <source>
        <dbReference type="SAM" id="Coils"/>
    </source>
</evidence>
<feature type="compositionally biased region" description="Polar residues" evidence="2">
    <location>
        <begin position="76"/>
        <end position="104"/>
    </location>
</feature>
<dbReference type="InterPro" id="IPR011993">
    <property type="entry name" value="PH-like_dom_sf"/>
</dbReference>
<reference evidence="4" key="1">
    <citation type="journal article" date="2006" name="PLoS Biol.">
        <title>Macronuclear genome sequence of the ciliate Tetrahymena thermophila, a model eukaryote.</title>
        <authorList>
            <person name="Eisen J.A."/>
            <person name="Coyne R.S."/>
            <person name="Wu M."/>
            <person name="Wu D."/>
            <person name="Thiagarajan M."/>
            <person name="Wortman J.R."/>
            <person name="Badger J.H."/>
            <person name="Ren Q."/>
            <person name="Amedeo P."/>
            <person name="Jones K.M."/>
            <person name="Tallon L.J."/>
            <person name="Delcher A.L."/>
            <person name="Salzberg S.L."/>
            <person name="Silva J.C."/>
            <person name="Haas B.J."/>
            <person name="Majoros W.H."/>
            <person name="Farzad M."/>
            <person name="Carlton J.M."/>
            <person name="Smith R.K. Jr."/>
            <person name="Garg J."/>
            <person name="Pearlman R.E."/>
            <person name="Karrer K.M."/>
            <person name="Sun L."/>
            <person name="Manning G."/>
            <person name="Elde N.C."/>
            <person name="Turkewitz A.P."/>
            <person name="Asai D.J."/>
            <person name="Wilkes D.E."/>
            <person name="Wang Y."/>
            <person name="Cai H."/>
            <person name="Collins K."/>
            <person name="Stewart B.A."/>
            <person name="Lee S.R."/>
            <person name="Wilamowska K."/>
            <person name="Weinberg Z."/>
            <person name="Ruzzo W.L."/>
            <person name="Wloga D."/>
            <person name="Gaertig J."/>
            <person name="Frankel J."/>
            <person name="Tsao C.-C."/>
            <person name="Gorovsky M.A."/>
            <person name="Keeling P.J."/>
            <person name="Waller R.F."/>
            <person name="Patron N.J."/>
            <person name="Cherry J.M."/>
            <person name="Stover N.A."/>
            <person name="Krieger C.J."/>
            <person name="del Toro C."/>
            <person name="Ryder H.F."/>
            <person name="Williamson S.C."/>
            <person name="Barbeau R.A."/>
            <person name="Hamilton E.P."/>
            <person name="Orias E."/>
        </authorList>
    </citation>
    <scope>NUCLEOTIDE SEQUENCE [LARGE SCALE GENOMIC DNA]</scope>
    <source>
        <strain evidence="4">SB210</strain>
    </source>
</reference>
<dbReference type="eggNOG" id="ENOG502ST2M">
    <property type="taxonomic scope" value="Eukaryota"/>
</dbReference>
<feature type="region of interest" description="Disordered" evidence="2">
    <location>
        <begin position="66"/>
        <end position="106"/>
    </location>
</feature>
<evidence type="ECO:0000313" key="4">
    <source>
        <dbReference type="Proteomes" id="UP000009168"/>
    </source>
</evidence>
<feature type="region of interest" description="Disordered" evidence="2">
    <location>
        <begin position="1007"/>
        <end position="1046"/>
    </location>
</feature>
<evidence type="ECO:0000256" key="2">
    <source>
        <dbReference type="SAM" id="MobiDB-lite"/>
    </source>
</evidence>
<dbReference type="HOGENOM" id="CLU_285541_0_0_1"/>
<feature type="compositionally biased region" description="Low complexity" evidence="2">
    <location>
        <begin position="1020"/>
        <end position="1043"/>
    </location>
</feature>
<name>Q245U6_TETTS</name>
<feature type="coiled-coil region" evidence="1">
    <location>
        <begin position="968"/>
        <end position="1002"/>
    </location>
</feature>
<dbReference type="KEGG" id="tet:TTHERM_00245530"/>
<dbReference type="EMBL" id="GG662474">
    <property type="protein sequence ID" value="EAS03537.1"/>
    <property type="molecule type" value="Genomic_DNA"/>
</dbReference>
<dbReference type="GeneID" id="7827433"/>
<dbReference type="OrthoDB" id="299861at2759"/>
<dbReference type="Gene3D" id="2.30.29.30">
    <property type="entry name" value="Pleckstrin-homology domain (PH domain)/Phosphotyrosine-binding domain (PTB)"/>
    <property type="match status" value="1"/>
</dbReference>
<accession>Q245U6</accession>
<gene>
    <name evidence="3" type="ORF">TTHERM_00245530</name>
</gene>
<dbReference type="Proteomes" id="UP000009168">
    <property type="component" value="Unassembled WGS sequence"/>
</dbReference>